<sequence>MTQDPAYDVPSPGEVPTSAWVLGLSCLVGQVLQLVRSGPADQALSVALSVPVNVLVVVWVSAGVLAARRWRTVLAWVVLVIQVVFGAIGLAVDLDPLDLLSLLATTAAIASLAAFTRSDFHTWRAAHPTAPGPTVVGLLLLAGVVGAVAGVTDHSPGDDSTDGFELRVGT</sequence>
<proteinExistence type="predicted"/>
<gene>
    <name evidence="2" type="ORF">H5V45_21005</name>
</gene>
<evidence type="ECO:0000313" key="3">
    <source>
        <dbReference type="Proteomes" id="UP000523955"/>
    </source>
</evidence>
<evidence type="ECO:0000313" key="2">
    <source>
        <dbReference type="EMBL" id="MBB6629810.1"/>
    </source>
</evidence>
<feature type="transmembrane region" description="Helical" evidence="1">
    <location>
        <begin position="135"/>
        <end position="152"/>
    </location>
</feature>
<dbReference type="RefSeq" id="WP_185255027.1">
    <property type="nucleotide sequence ID" value="NZ_JACKXE010000002.1"/>
</dbReference>
<comment type="caution">
    <text evidence="2">The sequence shown here is derived from an EMBL/GenBank/DDBJ whole genome shotgun (WGS) entry which is preliminary data.</text>
</comment>
<keyword evidence="1" id="KW-0812">Transmembrane</keyword>
<organism evidence="2 3">
    <name type="scientific">Nocardioides luti</name>
    <dbReference type="NCBI Taxonomy" id="2761101"/>
    <lineage>
        <taxon>Bacteria</taxon>
        <taxon>Bacillati</taxon>
        <taxon>Actinomycetota</taxon>
        <taxon>Actinomycetes</taxon>
        <taxon>Propionibacteriales</taxon>
        <taxon>Nocardioidaceae</taxon>
        <taxon>Nocardioides</taxon>
    </lineage>
</organism>
<dbReference type="Proteomes" id="UP000523955">
    <property type="component" value="Unassembled WGS sequence"/>
</dbReference>
<dbReference type="AlphaFoldDB" id="A0A7X0RMC0"/>
<keyword evidence="1" id="KW-0472">Membrane</keyword>
<reference evidence="2 3" key="1">
    <citation type="submission" date="2020-08" db="EMBL/GenBank/DDBJ databases">
        <authorList>
            <person name="Seo M.-J."/>
        </authorList>
    </citation>
    <scope>NUCLEOTIDE SEQUENCE [LARGE SCALE GENOMIC DNA]</scope>
    <source>
        <strain evidence="2 3">KIGAM211</strain>
    </source>
</reference>
<accession>A0A7X0RMC0</accession>
<feature type="transmembrane region" description="Helical" evidence="1">
    <location>
        <begin position="73"/>
        <end position="91"/>
    </location>
</feature>
<dbReference type="EMBL" id="JACKXE010000002">
    <property type="protein sequence ID" value="MBB6629810.1"/>
    <property type="molecule type" value="Genomic_DNA"/>
</dbReference>
<feature type="transmembrane region" description="Helical" evidence="1">
    <location>
        <begin position="43"/>
        <end position="66"/>
    </location>
</feature>
<protein>
    <submittedName>
        <fullName evidence="2">Uncharacterized protein</fullName>
    </submittedName>
</protein>
<feature type="transmembrane region" description="Helical" evidence="1">
    <location>
        <begin position="97"/>
        <end position="115"/>
    </location>
</feature>
<keyword evidence="3" id="KW-1185">Reference proteome</keyword>
<evidence type="ECO:0000256" key="1">
    <source>
        <dbReference type="SAM" id="Phobius"/>
    </source>
</evidence>
<keyword evidence="1" id="KW-1133">Transmembrane helix</keyword>
<name>A0A7X0RMC0_9ACTN</name>